<dbReference type="NCBIfam" id="NF033580">
    <property type="entry name" value="transpos_IS5_3"/>
    <property type="match status" value="1"/>
</dbReference>
<organism evidence="4 7">
    <name type="scientific">Nocardia terpenica</name>
    <dbReference type="NCBI Taxonomy" id="455432"/>
    <lineage>
        <taxon>Bacteria</taxon>
        <taxon>Bacillati</taxon>
        <taxon>Actinomycetota</taxon>
        <taxon>Actinomycetes</taxon>
        <taxon>Mycobacteriales</taxon>
        <taxon>Nocardiaceae</taxon>
        <taxon>Nocardia</taxon>
    </lineage>
</organism>
<dbReference type="PANTHER" id="PTHR30007:SF1">
    <property type="entry name" value="BLR1914 PROTEIN"/>
    <property type="match status" value="1"/>
</dbReference>
<name>A0A6G9ZCU4_9NOCA</name>
<dbReference type="InterPro" id="IPR002559">
    <property type="entry name" value="Transposase_11"/>
</dbReference>
<dbReference type="EMBL" id="CP046173">
    <property type="protein sequence ID" value="QIS23439.1"/>
    <property type="molecule type" value="Genomic_DNA"/>
</dbReference>
<dbReference type="AlphaFoldDB" id="A0A6G9ZCU4"/>
<dbReference type="EMBL" id="CP046173">
    <property type="protein sequence ID" value="QIS23603.1"/>
    <property type="molecule type" value="Genomic_DNA"/>
</dbReference>
<reference evidence="4 7" key="1">
    <citation type="journal article" date="2019" name="ACS Chem. Biol.">
        <title>Identification and Mobilization of a Cryptic Antibiotic Biosynthesis Gene Locus from a Human-Pathogenic Nocardia Isolate.</title>
        <authorList>
            <person name="Herisse M."/>
            <person name="Ishida K."/>
            <person name="Porter J.L."/>
            <person name="Howden B."/>
            <person name="Hertweck C."/>
            <person name="Stinear T.P."/>
            <person name="Pidot S.J."/>
        </authorList>
    </citation>
    <scope>NUCLEOTIDE SEQUENCE [LARGE SCALE GENOMIC DNA]</scope>
    <source>
        <strain evidence="4 7">AUSMDU00012715</strain>
    </source>
</reference>
<sequence>MVAVATLAGDRYRVLTDKQWELLELLLPKSEGHVGRNFANNRLVVEAMLYRLRTGLPWRDLPEHFGPWQTVWKRHRRYAADGTWDRVLTAVLALADTTGNLDWVVSIDSTIVRAHQHAAGASADSVTPGYEPADHAIGRSRGGLTTKVHLAADGHGHGLAVLLTPGQTNDSPLLPPLLEAVVVPRLDGGPPRRNPEVVIADRAYSAASNRALLRRKRIQAVIPERRDQVANRKRKGRAGGRAPSFDARTYTRRNVIERAFSKAKHWRAVATRFDKLAVTYRAGFVLALIIEWLKSLGDMT</sequence>
<feature type="domain" description="Transposase IS4-like" evidence="1">
    <location>
        <begin position="102"/>
        <end position="289"/>
    </location>
</feature>
<proteinExistence type="predicted"/>
<evidence type="ECO:0000313" key="4">
    <source>
        <dbReference type="EMBL" id="QIS23439.1"/>
    </source>
</evidence>
<dbReference type="InterPro" id="IPR025161">
    <property type="entry name" value="IS402-like_dom"/>
</dbReference>
<protein>
    <submittedName>
        <fullName evidence="4">IS5 family transposase</fullName>
    </submittedName>
</protein>
<evidence type="ECO:0000313" key="5">
    <source>
        <dbReference type="EMBL" id="QIS23603.1"/>
    </source>
</evidence>
<evidence type="ECO:0000313" key="6">
    <source>
        <dbReference type="EMBL" id="QIS23626.1"/>
    </source>
</evidence>
<accession>A0A6G9ZCU4</accession>
<evidence type="ECO:0000313" key="3">
    <source>
        <dbReference type="EMBL" id="QIS23432.1"/>
    </source>
</evidence>
<dbReference type="Proteomes" id="UP000500953">
    <property type="component" value="Chromosome"/>
</dbReference>
<dbReference type="EMBL" id="CP046173">
    <property type="protein sequence ID" value="QIS23626.1"/>
    <property type="molecule type" value="Genomic_DNA"/>
</dbReference>
<gene>
    <name evidence="3" type="ORF">F6W96_39035</name>
    <name evidence="4" type="ORF">F6W96_39090</name>
    <name evidence="5" type="ORF">F6W96_40395</name>
    <name evidence="6" type="ORF">F6W96_40525</name>
</gene>
<evidence type="ECO:0000313" key="7">
    <source>
        <dbReference type="Proteomes" id="UP000500953"/>
    </source>
</evidence>
<dbReference type="PANTHER" id="PTHR30007">
    <property type="entry name" value="PHP DOMAIN PROTEIN"/>
    <property type="match status" value="1"/>
</dbReference>
<evidence type="ECO:0000259" key="2">
    <source>
        <dbReference type="Pfam" id="PF13340"/>
    </source>
</evidence>
<dbReference type="GO" id="GO:0004803">
    <property type="term" value="F:transposase activity"/>
    <property type="evidence" value="ECO:0007669"/>
    <property type="project" value="InterPro"/>
</dbReference>
<dbReference type="Pfam" id="PF13340">
    <property type="entry name" value="DUF4096"/>
    <property type="match status" value="1"/>
</dbReference>
<dbReference type="Pfam" id="PF01609">
    <property type="entry name" value="DDE_Tnp_1"/>
    <property type="match status" value="1"/>
</dbReference>
<dbReference type="EMBL" id="CP046173">
    <property type="protein sequence ID" value="QIS23432.1"/>
    <property type="molecule type" value="Genomic_DNA"/>
</dbReference>
<feature type="domain" description="Insertion element IS402-like" evidence="2">
    <location>
        <begin position="15"/>
        <end position="87"/>
    </location>
</feature>
<dbReference type="GO" id="GO:0003677">
    <property type="term" value="F:DNA binding"/>
    <property type="evidence" value="ECO:0007669"/>
    <property type="project" value="InterPro"/>
</dbReference>
<evidence type="ECO:0000259" key="1">
    <source>
        <dbReference type="Pfam" id="PF01609"/>
    </source>
</evidence>
<dbReference type="GO" id="GO:0006313">
    <property type="term" value="P:DNA transposition"/>
    <property type="evidence" value="ECO:0007669"/>
    <property type="project" value="InterPro"/>
</dbReference>